<keyword evidence="4" id="KW-0378">Hydrolase</keyword>
<dbReference type="PANTHER" id="PTHR30471:SF3">
    <property type="entry name" value="UPF0758 PROTEIN YEES-RELATED"/>
    <property type="match status" value="1"/>
</dbReference>
<keyword evidence="5" id="KW-0862">Zinc</keyword>
<dbReference type="InterPro" id="IPR020891">
    <property type="entry name" value="UPF0758_CS"/>
</dbReference>
<proteinExistence type="inferred from homology"/>
<name>A0A9D2AA81_9LACO</name>
<evidence type="ECO:0000313" key="10">
    <source>
        <dbReference type="Proteomes" id="UP000823963"/>
    </source>
</evidence>
<evidence type="ECO:0000256" key="2">
    <source>
        <dbReference type="ARBA" id="ARBA00022670"/>
    </source>
</evidence>
<reference evidence="9" key="1">
    <citation type="journal article" date="2021" name="PeerJ">
        <title>Extensive microbial diversity within the chicken gut microbiome revealed by metagenomics and culture.</title>
        <authorList>
            <person name="Gilroy R."/>
            <person name="Ravi A."/>
            <person name="Getino M."/>
            <person name="Pursley I."/>
            <person name="Horton D.L."/>
            <person name="Alikhan N.F."/>
            <person name="Baker D."/>
            <person name="Gharbi K."/>
            <person name="Hall N."/>
            <person name="Watson M."/>
            <person name="Adriaenssens E.M."/>
            <person name="Foster-Nyarko E."/>
            <person name="Jarju S."/>
            <person name="Secka A."/>
            <person name="Antonio M."/>
            <person name="Oren A."/>
            <person name="Chaudhuri R.R."/>
            <person name="La Ragione R."/>
            <person name="Hildebrand F."/>
            <person name="Pallen M.J."/>
        </authorList>
    </citation>
    <scope>NUCLEOTIDE SEQUENCE</scope>
    <source>
        <strain evidence="9">6627</strain>
    </source>
</reference>
<dbReference type="GO" id="GO:0006508">
    <property type="term" value="P:proteolysis"/>
    <property type="evidence" value="ECO:0007669"/>
    <property type="project" value="UniProtKB-KW"/>
</dbReference>
<keyword evidence="6" id="KW-0482">Metalloprotease</keyword>
<evidence type="ECO:0000256" key="6">
    <source>
        <dbReference type="ARBA" id="ARBA00023049"/>
    </source>
</evidence>
<dbReference type="Pfam" id="PF04002">
    <property type="entry name" value="RadC"/>
    <property type="match status" value="1"/>
</dbReference>
<protein>
    <submittedName>
        <fullName evidence="9">DNA repair protein RadC</fullName>
    </submittedName>
</protein>
<dbReference type="InterPro" id="IPR001405">
    <property type="entry name" value="UPF0758"/>
</dbReference>
<dbReference type="EMBL" id="DXFP01000053">
    <property type="protein sequence ID" value="HIX02229.1"/>
    <property type="molecule type" value="Genomic_DNA"/>
</dbReference>
<accession>A0A9D2AA81</accession>
<keyword evidence="3" id="KW-0479">Metal-binding</keyword>
<comment type="caution">
    <text evidence="9">The sequence shown here is derived from an EMBL/GenBank/DDBJ whole genome shotgun (WGS) entry which is preliminary data.</text>
</comment>
<dbReference type="GO" id="GO:0008237">
    <property type="term" value="F:metallopeptidase activity"/>
    <property type="evidence" value="ECO:0007669"/>
    <property type="project" value="UniProtKB-KW"/>
</dbReference>
<dbReference type="Proteomes" id="UP000823963">
    <property type="component" value="Unassembled WGS sequence"/>
</dbReference>
<keyword evidence="2" id="KW-0645">Protease</keyword>
<reference evidence="9" key="2">
    <citation type="submission" date="2021-04" db="EMBL/GenBank/DDBJ databases">
        <authorList>
            <person name="Gilroy R."/>
        </authorList>
    </citation>
    <scope>NUCLEOTIDE SEQUENCE</scope>
    <source>
        <strain evidence="9">6627</strain>
    </source>
</reference>
<dbReference type="NCBIfam" id="TIGR00608">
    <property type="entry name" value="radc"/>
    <property type="match status" value="1"/>
</dbReference>
<dbReference type="InterPro" id="IPR037518">
    <property type="entry name" value="MPN"/>
</dbReference>
<evidence type="ECO:0000256" key="4">
    <source>
        <dbReference type="ARBA" id="ARBA00022801"/>
    </source>
</evidence>
<dbReference type="PROSITE" id="PS50249">
    <property type="entry name" value="MPN"/>
    <property type="match status" value="1"/>
</dbReference>
<evidence type="ECO:0000259" key="8">
    <source>
        <dbReference type="PROSITE" id="PS50249"/>
    </source>
</evidence>
<evidence type="ECO:0000313" key="9">
    <source>
        <dbReference type="EMBL" id="HIX02229.1"/>
    </source>
</evidence>
<organism evidence="9 10">
    <name type="scientific">Candidatus Ligilactobacillus excrementigallinarum</name>
    <dbReference type="NCBI Taxonomy" id="2838641"/>
    <lineage>
        <taxon>Bacteria</taxon>
        <taxon>Bacillati</taxon>
        <taxon>Bacillota</taxon>
        <taxon>Bacilli</taxon>
        <taxon>Lactobacillales</taxon>
        <taxon>Lactobacillaceae</taxon>
        <taxon>Ligilactobacillus</taxon>
    </lineage>
</organism>
<evidence type="ECO:0000256" key="7">
    <source>
        <dbReference type="RuleBase" id="RU003797"/>
    </source>
</evidence>
<dbReference type="GO" id="GO:0046872">
    <property type="term" value="F:metal ion binding"/>
    <property type="evidence" value="ECO:0007669"/>
    <property type="project" value="UniProtKB-KW"/>
</dbReference>
<dbReference type="CDD" id="cd08071">
    <property type="entry name" value="MPN_DUF2466"/>
    <property type="match status" value="1"/>
</dbReference>
<evidence type="ECO:0000256" key="5">
    <source>
        <dbReference type="ARBA" id="ARBA00022833"/>
    </source>
</evidence>
<evidence type="ECO:0000256" key="3">
    <source>
        <dbReference type="ARBA" id="ARBA00022723"/>
    </source>
</evidence>
<feature type="domain" description="MPN" evidence="8">
    <location>
        <begin position="89"/>
        <end position="211"/>
    </location>
</feature>
<dbReference type="PANTHER" id="PTHR30471">
    <property type="entry name" value="DNA REPAIR PROTEIN RADC"/>
    <property type="match status" value="1"/>
</dbReference>
<dbReference type="PROSITE" id="PS01302">
    <property type="entry name" value="UPF0758"/>
    <property type="match status" value="1"/>
</dbReference>
<evidence type="ECO:0000256" key="1">
    <source>
        <dbReference type="ARBA" id="ARBA00010243"/>
    </source>
</evidence>
<dbReference type="NCBIfam" id="NF000642">
    <property type="entry name" value="PRK00024.1"/>
    <property type="match status" value="1"/>
</dbReference>
<dbReference type="AlphaFoldDB" id="A0A9D2AA81"/>
<comment type="similarity">
    <text evidence="1 7">Belongs to the UPF0758 family.</text>
</comment>
<dbReference type="Gene3D" id="3.40.140.10">
    <property type="entry name" value="Cytidine Deaminase, domain 2"/>
    <property type="match status" value="1"/>
</dbReference>
<gene>
    <name evidence="9" type="primary">radC</name>
    <name evidence="9" type="ORF">H9861_05695</name>
</gene>
<dbReference type="InterPro" id="IPR025657">
    <property type="entry name" value="RadC_JAB"/>
</dbReference>
<sequence>MGQLSQFGPDTLTDKELLYCIVRIFCSQKVAQKSTISYFDENHDFSRITQLTRLDWELLFNNQNKALKMLAIEELLKRNQQSTKYILGQICSSKKVGEYLIPKLKFYQQEVLYVLYLDTKNQIIHEKELFKGTLNQATVHPREIFKFAVQYSAARIIVAHNHPSGILTPSENDQQMTQRLAECGEILGIELLDHLVIGQKDYYSFREHHVI</sequence>